<name>A0A0F9PH56_9ZZZZ</name>
<proteinExistence type="predicted"/>
<gene>
    <name evidence="1" type="ORF">LCGC14_0826790</name>
</gene>
<reference evidence="1" key="1">
    <citation type="journal article" date="2015" name="Nature">
        <title>Complex archaea that bridge the gap between prokaryotes and eukaryotes.</title>
        <authorList>
            <person name="Spang A."/>
            <person name="Saw J.H."/>
            <person name="Jorgensen S.L."/>
            <person name="Zaremba-Niedzwiedzka K."/>
            <person name="Martijn J."/>
            <person name="Lind A.E."/>
            <person name="van Eijk R."/>
            <person name="Schleper C."/>
            <person name="Guy L."/>
            <person name="Ettema T.J."/>
        </authorList>
    </citation>
    <scope>NUCLEOTIDE SEQUENCE</scope>
</reference>
<protein>
    <submittedName>
        <fullName evidence="1">Uncharacterized protein</fullName>
    </submittedName>
</protein>
<accession>A0A0F9PH56</accession>
<dbReference type="AlphaFoldDB" id="A0A0F9PH56"/>
<evidence type="ECO:0000313" key="1">
    <source>
        <dbReference type="EMBL" id="KKN31170.1"/>
    </source>
</evidence>
<sequence>MGKEIEALQKAGHTFHCACRIQTGDGECECGKKDFIPGSISRRMFKGACPVCLERVGLGHKEWCRNRR</sequence>
<organism evidence="1">
    <name type="scientific">marine sediment metagenome</name>
    <dbReference type="NCBI Taxonomy" id="412755"/>
    <lineage>
        <taxon>unclassified sequences</taxon>
        <taxon>metagenomes</taxon>
        <taxon>ecological metagenomes</taxon>
    </lineage>
</organism>
<comment type="caution">
    <text evidence="1">The sequence shown here is derived from an EMBL/GenBank/DDBJ whole genome shotgun (WGS) entry which is preliminary data.</text>
</comment>
<dbReference type="EMBL" id="LAZR01002352">
    <property type="protein sequence ID" value="KKN31170.1"/>
    <property type="molecule type" value="Genomic_DNA"/>
</dbReference>